<organism evidence="9 10">
    <name type="scientific">Parascaris univalens</name>
    <name type="common">Nematode worm</name>
    <dbReference type="NCBI Taxonomy" id="6257"/>
    <lineage>
        <taxon>Eukaryota</taxon>
        <taxon>Metazoa</taxon>
        <taxon>Ecdysozoa</taxon>
        <taxon>Nematoda</taxon>
        <taxon>Chromadorea</taxon>
        <taxon>Rhabditida</taxon>
        <taxon>Spirurina</taxon>
        <taxon>Ascaridomorpha</taxon>
        <taxon>Ascaridoidea</taxon>
        <taxon>Ascarididae</taxon>
        <taxon>Parascaris</taxon>
    </lineage>
</organism>
<dbReference type="PANTHER" id="PTHR31283">
    <property type="entry name" value="EKC/KEOPS COMPLEX SUBUNIT PCC1 FAMILY MEMBER"/>
    <property type="match status" value="1"/>
</dbReference>
<evidence type="ECO:0000256" key="2">
    <source>
        <dbReference type="ARBA" id="ARBA00004496"/>
    </source>
</evidence>
<dbReference type="WBParaSite" id="PgR036_g013_t01">
    <property type="protein sequence ID" value="PgR036_g013_t01"/>
    <property type="gene ID" value="PgR036_g013"/>
</dbReference>
<dbReference type="GO" id="GO:0008033">
    <property type="term" value="P:tRNA processing"/>
    <property type="evidence" value="ECO:0007669"/>
    <property type="project" value="UniProtKB-KW"/>
</dbReference>
<evidence type="ECO:0000313" key="9">
    <source>
        <dbReference type="Proteomes" id="UP000887569"/>
    </source>
</evidence>
<dbReference type="Gene3D" id="3.30.310.50">
    <property type="entry name" value="Alpha-D-phosphohexomutase, C-terminal domain"/>
    <property type="match status" value="1"/>
</dbReference>
<comment type="similarity">
    <text evidence="3">Belongs to the CTAG/PCC1 family.</text>
</comment>
<dbReference type="PANTHER" id="PTHR31283:SF5">
    <property type="entry name" value="EKC_KEOPS COMPLEX SUBUNIT LAGE3"/>
    <property type="match status" value="1"/>
</dbReference>
<dbReference type="GO" id="GO:0070525">
    <property type="term" value="P:tRNA threonylcarbamoyladenosine metabolic process"/>
    <property type="evidence" value="ECO:0007669"/>
    <property type="project" value="TreeGrafter"/>
</dbReference>
<dbReference type="GO" id="GO:0000408">
    <property type="term" value="C:EKC/KEOPS complex"/>
    <property type="evidence" value="ECO:0007669"/>
    <property type="project" value="TreeGrafter"/>
</dbReference>
<evidence type="ECO:0000256" key="4">
    <source>
        <dbReference type="ARBA" id="ARBA00022490"/>
    </source>
</evidence>
<comment type="function">
    <text evidence="7">Component of the EKC/KEOPS complex that is required for the formation of a threonylcarbamoyl group on adenosine at position 37 (t(6)A37) in tRNAs that read codons beginning with adenine. The complex is probably involved in the transfer of the threonylcarbamoyl moiety of threonylcarbamoyl-AMP (TC-AMP) to the N6 group of A37. LAGE3 functions as a dimerization module for the complex.</text>
</comment>
<dbReference type="InterPro" id="IPR015419">
    <property type="entry name" value="CTAG/Pcc1"/>
</dbReference>
<evidence type="ECO:0000256" key="1">
    <source>
        <dbReference type="ARBA" id="ARBA00004123"/>
    </source>
</evidence>
<sequence length="162" mass="18037">VIAISVMNESIESSFTLNRVDDMVVEFSDESDEESEMKTERELTSSTVNQCVHSAVIRIDLESSEAATMICRTLAVDKEPMRSTATRILSTEGSVLVVNISSSDRKYLQKSVDNFFDMCDLAKQTYDIVGGYELNTERETIARKKKKIVCKSSLSTVENGVS</sequence>
<dbReference type="AlphaFoldDB" id="A0A915BE40"/>
<evidence type="ECO:0000313" key="10">
    <source>
        <dbReference type="WBParaSite" id="PgR036_g013_t01"/>
    </source>
</evidence>
<keyword evidence="6" id="KW-0539">Nucleus</keyword>
<comment type="subcellular location">
    <subcellularLocation>
        <location evidence="2">Cytoplasm</location>
    </subcellularLocation>
    <subcellularLocation>
        <location evidence="1">Nucleus</location>
    </subcellularLocation>
</comment>
<evidence type="ECO:0000256" key="5">
    <source>
        <dbReference type="ARBA" id="ARBA00022694"/>
    </source>
</evidence>
<dbReference type="FunFam" id="3.30.310.50:FF:000005">
    <property type="entry name" value="L antigen family member 3"/>
    <property type="match status" value="1"/>
</dbReference>
<accession>A0A915BE40</accession>
<evidence type="ECO:0000256" key="3">
    <source>
        <dbReference type="ARBA" id="ARBA00007073"/>
    </source>
</evidence>
<evidence type="ECO:0000256" key="7">
    <source>
        <dbReference type="ARBA" id="ARBA00053047"/>
    </source>
</evidence>
<dbReference type="GO" id="GO:0005737">
    <property type="term" value="C:cytoplasm"/>
    <property type="evidence" value="ECO:0007669"/>
    <property type="project" value="UniProtKB-SubCell"/>
</dbReference>
<dbReference type="Pfam" id="PF09341">
    <property type="entry name" value="Pcc1"/>
    <property type="match status" value="1"/>
</dbReference>
<dbReference type="Proteomes" id="UP000887569">
    <property type="component" value="Unplaced"/>
</dbReference>
<keyword evidence="5" id="KW-0819">tRNA processing</keyword>
<keyword evidence="9" id="KW-1185">Reference proteome</keyword>
<evidence type="ECO:0000256" key="8">
    <source>
        <dbReference type="ARBA" id="ARBA00076355"/>
    </source>
</evidence>
<name>A0A915BE40_PARUN</name>
<dbReference type="GO" id="GO:0005634">
    <property type="term" value="C:nucleus"/>
    <property type="evidence" value="ECO:0007669"/>
    <property type="project" value="UniProtKB-SubCell"/>
</dbReference>
<protein>
    <recommendedName>
        <fullName evidence="8">L antigen family member 3</fullName>
    </recommendedName>
</protein>
<reference evidence="10" key="1">
    <citation type="submission" date="2022-11" db="UniProtKB">
        <authorList>
            <consortium name="WormBaseParasite"/>
        </authorList>
    </citation>
    <scope>IDENTIFICATION</scope>
</reference>
<keyword evidence="4" id="KW-0963">Cytoplasm</keyword>
<proteinExistence type="inferred from homology"/>
<evidence type="ECO:0000256" key="6">
    <source>
        <dbReference type="ARBA" id="ARBA00023242"/>
    </source>
</evidence>